<name>A0A212LUX2_9FIRM</name>
<sequence>MGDKKEGINRRSFLKAGIATLAAATAVPGLLYAGRFQADSLQVWSCGGLAEAFGEANSLYEQRNGIKINYTGAFAAALGKSLIGGAVTEVFAGRVLQLAKTLRSDNKMLYFKPLCFTEYVLVTPRGNPAGIQSVQDLAKPGVKVILPLGASPPGGDAVMGILKKANIDQAVLKNMIEKESCVIKMMPSIIKGEAAASIVERRLTTHTAFAGKVEVISIPEALFPPGPLTFTIGVMKYAKDRVLADDYVNFICSDEAQAIFGRHGFIPASSEKGRTLIEKLGVKDV</sequence>
<proteinExistence type="predicted"/>
<dbReference type="EMBL" id="FMJE01000003">
    <property type="protein sequence ID" value="SCM81333.1"/>
    <property type="molecule type" value="Genomic_DNA"/>
</dbReference>
<dbReference type="SUPFAM" id="SSF53850">
    <property type="entry name" value="Periplasmic binding protein-like II"/>
    <property type="match status" value="1"/>
</dbReference>
<dbReference type="InterPro" id="IPR019546">
    <property type="entry name" value="TAT_signal_bac_arc"/>
</dbReference>
<dbReference type="PANTHER" id="PTHR30632">
    <property type="entry name" value="MOLYBDATE-BINDING PERIPLASMIC PROTEIN"/>
    <property type="match status" value="1"/>
</dbReference>
<dbReference type="GO" id="GO:0030973">
    <property type="term" value="F:molybdate ion binding"/>
    <property type="evidence" value="ECO:0007669"/>
    <property type="project" value="TreeGrafter"/>
</dbReference>
<dbReference type="GO" id="GO:0015689">
    <property type="term" value="P:molybdate ion transport"/>
    <property type="evidence" value="ECO:0007669"/>
    <property type="project" value="TreeGrafter"/>
</dbReference>
<dbReference type="PROSITE" id="PS51318">
    <property type="entry name" value="TAT"/>
    <property type="match status" value="1"/>
</dbReference>
<dbReference type="NCBIfam" id="TIGR01409">
    <property type="entry name" value="TAT_signal_seq"/>
    <property type="match status" value="1"/>
</dbReference>
<dbReference type="PANTHER" id="PTHR30632:SF0">
    <property type="entry name" value="SULFATE-BINDING PROTEIN"/>
    <property type="match status" value="1"/>
</dbReference>
<dbReference type="InterPro" id="IPR050682">
    <property type="entry name" value="ModA/WtpA"/>
</dbReference>
<reference evidence="1" key="1">
    <citation type="submission" date="2016-08" db="EMBL/GenBank/DDBJ databases">
        <authorList>
            <person name="Seilhamer J.J."/>
        </authorList>
    </citation>
    <scope>NUCLEOTIDE SEQUENCE</scope>
    <source>
        <strain evidence="1">86</strain>
    </source>
</reference>
<dbReference type="RefSeq" id="WP_288184378.1">
    <property type="nucleotide sequence ID" value="NZ_LT608335.1"/>
</dbReference>
<accession>A0A212LUX2</accession>
<protein>
    <submittedName>
        <fullName evidence="1">ABC-type molybdate transport system, periplasmic component</fullName>
    </submittedName>
</protein>
<dbReference type="Pfam" id="PF13531">
    <property type="entry name" value="SBP_bac_11"/>
    <property type="match status" value="1"/>
</dbReference>
<organism evidence="1">
    <name type="scientific">uncultured Sporomusa sp</name>
    <dbReference type="NCBI Taxonomy" id="307249"/>
    <lineage>
        <taxon>Bacteria</taxon>
        <taxon>Bacillati</taxon>
        <taxon>Bacillota</taxon>
        <taxon>Negativicutes</taxon>
        <taxon>Selenomonadales</taxon>
        <taxon>Sporomusaceae</taxon>
        <taxon>Sporomusa</taxon>
        <taxon>environmental samples</taxon>
    </lineage>
</organism>
<dbReference type="Gene3D" id="3.40.190.10">
    <property type="entry name" value="Periplasmic binding protein-like II"/>
    <property type="match status" value="2"/>
</dbReference>
<evidence type="ECO:0000313" key="1">
    <source>
        <dbReference type="EMBL" id="SCM81333.1"/>
    </source>
</evidence>
<dbReference type="InterPro" id="IPR006311">
    <property type="entry name" value="TAT_signal"/>
</dbReference>
<dbReference type="AlphaFoldDB" id="A0A212LUX2"/>
<gene>
    <name evidence="1" type="ORF">KL86SPO_31512</name>
</gene>